<reference evidence="1 2" key="1">
    <citation type="journal article" date="2019" name="Int. J. Syst. Evol. Microbiol.">
        <title>The Global Catalogue of Microorganisms (GCM) 10K type strain sequencing project: providing services to taxonomists for standard genome sequencing and annotation.</title>
        <authorList>
            <consortium name="The Broad Institute Genomics Platform"/>
            <consortium name="The Broad Institute Genome Sequencing Center for Infectious Disease"/>
            <person name="Wu L."/>
            <person name="Ma J."/>
        </authorList>
    </citation>
    <scope>NUCLEOTIDE SEQUENCE [LARGE SCALE GENOMIC DNA]</scope>
    <source>
        <strain evidence="1 2">JCM 13929</strain>
    </source>
</reference>
<protein>
    <submittedName>
        <fullName evidence="1">Uncharacterized protein</fullName>
    </submittedName>
</protein>
<keyword evidence="2" id="KW-1185">Reference proteome</keyword>
<gene>
    <name evidence="1" type="ORF">GCM10009733_008540</name>
</gene>
<sequence>MGKRYVQVGDVVEVVGKGTEAASHMGITGRKIQVQVCAYPYDHHDRLYPVVLSDHHPLTSPSMLEVGFYLDDGGWWYDPDRQETTR</sequence>
<comment type="caution">
    <text evidence="1">The sequence shown here is derived from an EMBL/GenBank/DDBJ whole genome shotgun (WGS) entry which is preliminary data.</text>
</comment>
<accession>A0ABN2EQJ6</accession>
<dbReference type="EMBL" id="BAAAMU010000003">
    <property type="protein sequence ID" value="GAA1614614.1"/>
    <property type="molecule type" value="Genomic_DNA"/>
</dbReference>
<dbReference type="RefSeq" id="WP_346101519.1">
    <property type="nucleotide sequence ID" value="NZ_BAAAMU010000003.1"/>
</dbReference>
<dbReference type="Proteomes" id="UP001500064">
    <property type="component" value="Unassembled WGS sequence"/>
</dbReference>
<evidence type="ECO:0000313" key="1">
    <source>
        <dbReference type="EMBL" id="GAA1614614.1"/>
    </source>
</evidence>
<evidence type="ECO:0000313" key="2">
    <source>
        <dbReference type="Proteomes" id="UP001500064"/>
    </source>
</evidence>
<proteinExistence type="predicted"/>
<organism evidence="1 2">
    <name type="scientific">Nonomuraea maheshkhaliensis</name>
    <dbReference type="NCBI Taxonomy" id="419590"/>
    <lineage>
        <taxon>Bacteria</taxon>
        <taxon>Bacillati</taxon>
        <taxon>Actinomycetota</taxon>
        <taxon>Actinomycetes</taxon>
        <taxon>Streptosporangiales</taxon>
        <taxon>Streptosporangiaceae</taxon>
        <taxon>Nonomuraea</taxon>
    </lineage>
</organism>
<name>A0ABN2EQJ6_9ACTN</name>